<evidence type="ECO:0000313" key="2">
    <source>
        <dbReference type="Proteomes" id="UP000187465"/>
    </source>
</evidence>
<dbReference type="Proteomes" id="UP000187465">
    <property type="component" value="Unassembled WGS sequence"/>
</dbReference>
<comment type="caution">
    <text evidence="1">The sequence shown here is derived from an EMBL/GenBank/DDBJ whole genome shotgun (WGS) entry which is preliminary data.</text>
</comment>
<protein>
    <submittedName>
        <fullName evidence="1">Uncharacterized protein</fullName>
    </submittedName>
</protein>
<accession>A0A1R0X9A5</accession>
<dbReference type="RefSeq" id="WP_076179156.1">
    <property type="nucleotide sequence ID" value="NZ_MKQP01000022.1"/>
</dbReference>
<sequence length="125" mass="14539">MQKFNYVKRAQAHGITEQAYKFRIRTGWHKEKASSVPMQKPGIAYDEEMKKIAKRNGIPYPTFAKRVRNLGWTQEEAATIPVMRPGEYLKPYKAPNYWSLHDKIVFTPGLAHYIKTGEKRSQLAK</sequence>
<gene>
    <name evidence="1" type="ORF">BJP51_19070</name>
</gene>
<dbReference type="AlphaFoldDB" id="A0A1R0X9A5"/>
<reference evidence="1 2" key="1">
    <citation type="submission" date="2016-10" db="EMBL/GenBank/DDBJ databases">
        <title>Paenibacillus species isolates.</title>
        <authorList>
            <person name="Beno S.M."/>
        </authorList>
    </citation>
    <scope>NUCLEOTIDE SEQUENCE [LARGE SCALE GENOMIC DNA]</scope>
    <source>
        <strain evidence="1 2">FSL H7-0604</strain>
    </source>
</reference>
<dbReference type="EMBL" id="MKQP01000022">
    <property type="protein sequence ID" value="OMD31347.1"/>
    <property type="molecule type" value="Genomic_DNA"/>
</dbReference>
<name>A0A1R0X9A5_9BACL</name>
<proteinExistence type="predicted"/>
<organism evidence="1 2">
    <name type="scientific">Paenibacillus odorifer</name>
    <dbReference type="NCBI Taxonomy" id="189426"/>
    <lineage>
        <taxon>Bacteria</taxon>
        <taxon>Bacillati</taxon>
        <taxon>Bacillota</taxon>
        <taxon>Bacilli</taxon>
        <taxon>Bacillales</taxon>
        <taxon>Paenibacillaceae</taxon>
        <taxon>Paenibacillus</taxon>
    </lineage>
</organism>
<evidence type="ECO:0000313" key="1">
    <source>
        <dbReference type="EMBL" id="OMD31347.1"/>
    </source>
</evidence>